<evidence type="ECO:0000256" key="5">
    <source>
        <dbReference type="ARBA" id="ARBA00023088"/>
    </source>
</evidence>
<sequence>MKKIHMKSIILTGKVFVAALLVFLTVQFNSQALADTNPVSISTTPDTVLFELENLKPGDWAERNLTIQNRGTDFTYQMKVENINSPDADPRKLFNILKMEVKDGNDELLYEGDIAEFTGFEPRYLEAGFEEDLTLEVRFPTTGENMNEYQGLSASFEFHFVAEEVLSDGEPEPPVDEEEEKPTRPIDKDDLDKDSKDGQILPETATNSFNYLLIGVLVLLIGATMFVYSRRKKRVAE</sequence>
<keyword evidence="5" id="KW-0572">Peptidoglycan-anchor</keyword>
<feature type="compositionally biased region" description="Basic and acidic residues" evidence="6">
    <location>
        <begin position="181"/>
        <end position="197"/>
    </location>
</feature>
<organism evidence="10 11">
    <name type="scientific">Evansella tamaricis</name>
    <dbReference type="NCBI Taxonomy" id="2069301"/>
    <lineage>
        <taxon>Bacteria</taxon>
        <taxon>Bacillati</taxon>
        <taxon>Bacillota</taxon>
        <taxon>Bacilli</taxon>
        <taxon>Bacillales</taxon>
        <taxon>Bacillaceae</taxon>
        <taxon>Evansella</taxon>
    </lineage>
</organism>
<evidence type="ECO:0000256" key="6">
    <source>
        <dbReference type="SAM" id="MobiDB-lite"/>
    </source>
</evidence>
<evidence type="ECO:0000256" key="8">
    <source>
        <dbReference type="SAM" id="SignalP"/>
    </source>
</evidence>
<evidence type="ECO:0000256" key="7">
    <source>
        <dbReference type="SAM" id="Phobius"/>
    </source>
</evidence>
<dbReference type="Pfam" id="PF12389">
    <property type="entry name" value="Peptidase_M73"/>
    <property type="match status" value="1"/>
</dbReference>
<evidence type="ECO:0000256" key="3">
    <source>
        <dbReference type="ARBA" id="ARBA00022525"/>
    </source>
</evidence>
<gene>
    <name evidence="10" type="ORF">KS419_10190</name>
</gene>
<feature type="signal peptide" evidence="8">
    <location>
        <begin position="1"/>
        <end position="34"/>
    </location>
</feature>
<dbReference type="InterPro" id="IPR022121">
    <property type="entry name" value="Peptidase_M73_camelysin"/>
</dbReference>
<keyword evidence="3" id="KW-0964">Secreted</keyword>
<dbReference type="EMBL" id="JAHQCS010000092">
    <property type="protein sequence ID" value="MBU9712109.1"/>
    <property type="molecule type" value="Genomic_DNA"/>
</dbReference>
<accession>A0ABS6JEL5</accession>
<keyword evidence="7" id="KW-1133">Transmembrane helix</keyword>
<dbReference type="Pfam" id="PF00746">
    <property type="entry name" value="Gram_pos_anchor"/>
    <property type="match status" value="1"/>
</dbReference>
<keyword evidence="7" id="KW-0812">Transmembrane</keyword>
<comment type="caution">
    <text evidence="10">The sequence shown here is derived from an EMBL/GenBank/DDBJ whole genome shotgun (WGS) entry which is preliminary data.</text>
</comment>
<proteinExistence type="predicted"/>
<feature type="chain" id="PRO_5045678784" evidence="8">
    <location>
        <begin position="35"/>
        <end position="237"/>
    </location>
</feature>
<name>A0ABS6JEL5_9BACI</name>
<feature type="domain" description="Gram-positive cocci surface proteins LPxTG" evidence="9">
    <location>
        <begin position="201"/>
        <end position="233"/>
    </location>
</feature>
<evidence type="ECO:0000256" key="2">
    <source>
        <dbReference type="ARBA" id="ARBA00022512"/>
    </source>
</evidence>
<evidence type="ECO:0000256" key="4">
    <source>
        <dbReference type="ARBA" id="ARBA00022729"/>
    </source>
</evidence>
<keyword evidence="2" id="KW-0134">Cell wall</keyword>
<feature type="compositionally biased region" description="Acidic residues" evidence="6">
    <location>
        <begin position="167"/>
        <end position="180"/>
    </location>
</feature>
<evidence type="ECO:0000313" key="11">
    <source>
        <dbReference type="Proteomes" id="UP000784880"/>
    </source>
</evidence>
<evidence type="ECO:0000313" key="10">
    <source>
        <dbReference type="EMBL" id="MBU9712109.1"/>
    </source>
</evidence>
<keyword evidence="7" id="KW-0472">Membrane</keyword>
<keyword evidence="11" id="KW-1185">Reference proteome</keyword>
<dbReference type="Proteomes" id="UP000784880">
    <property type="component" value="Unassembled WGS sequence"/>
</dbReference>
<reference evidence="10 11" key="1">
    <citation type="submission" date="2021-06" db="EMBL/GenBank/DDBJ databases">
        <title>Bacillus sp. RD4P76, an endophyte from a halophyte.</title>
        <authorList>
            <person name="Sun J.-Q."/>
        </authorList>
    </citation>
    <scope>NUCLEOTIDE SEQUENCE [LARGE SCALE GENOMIC DNA]</scope>
    <source>
        <strain evidence="10 11">CGMCC 1.15917</strain>
    </source>
</reference>
<feature type="region of interest" description="Disordered" evidence="6">
    <location>
        <begin position="167"/>
        <end position="199"/>
    </location>
</feature>
<feature type="transmembrane region" description="Helical" evidence="7">
    <location>
        <begin position="209"/>
        <end position="228"/>
    </location>
</feature>
<keyword evidence="4 8" id="KW-0732">Signal</keyword>
<dbReference type="InterPro" id="IPR019931">
    <property type="entry name" value="LPXTG_anchor"/>
</dbReference>
<evidence type="ECO:0000259" key="9">
    <source>
        <dbReference type="Pfam" id="PF00746"/>
    </source>
</evidence>
<dbReference type="NCBIfam" id="TIGR01167">
    <property type="entry name" value="LPXTG_anchor"/>
    <property type="match status" value="1"/>
</dbReference>
<protein>
    <submittedName>
        <fullName evidence="10">M73 family metallopeptidase</fullName>
    </submittedName>
</protein>
<evidence type="ECO:0000256" key="1">
    <source>
        <dbReference type="ARBA" id="ARBA00004168"/>
    </source>
</evidence>
<comment type="subcellular location">
    <subcellularLocation>
        <location evidence="1">Secreted</location>
        <location evidence="1">Cell wall</location>
        <topology evidence="1">Peptidoglycan-anchor</topology>
    </subcellularLocation>
</comment>
<dbReference type="RefSeq" id="WP_217066302.1">
    <property type="nucleotide sequence ID" value="NZ_JAHQCS010000092.1"/>
</dbReference>